<dbReference type="KEGG" id="ctae:BGI42_15325"/>
<keyword evidence="1" id="KW-0614">Plasmid</keyword>
<dbReference type="Proteomes" id="UP000094652">
    <property type="component" value="Plasmid pCt3"/>
</dbReference>
<gene>
    <name evidence="1" type="ORF">BGI42_15325</name>
</gene>
<keyword evidence="2" id="KW-1185">Reference proteome</keyword>
<proteinExistence type="predicted"/>
<dbReference type="EMBL" id="CP017256">
    <property type="protein sequence ID" value="AOR25112.1"/>
    <property type="molecule type" value="Genomic_DNA"/>
</dbReference>
<dbReference type="RefSeq" id="WP_069681230.1">
    <property type="nucleotide sequence ID" value="NZ_CP017256.2"/>
</dbReference>
<name>A0A1D7XP44_9CLOT</name>
<geneLocation type="plasmid" evidence="2">
    <name>pct3</name>
</geneLocation>
<dbReference type="AlphaFoldDB" id="A0A1D7XP44"/>
<organism evidence="1 2">
    <name type="scientific">Clostridium taeniosporum</name>
    <dbReference type="NCBI Taxonomy" id="394958"/>
    <lineage>
        <taxon>Bacteria</taxon>
        <taxon>Bacillati</taxon>
        <taxon>Bacillota</taxon>
        <taxon>Clostridia</taxon>
        <taxon>Eubacteriales</taxon>
        <taxon>Clostridiaceae</taxon>
        <taxon>Clostridium</taxon>
    </lineage>
</organism>
<evidence type="ECO:0000313" key="1">
    <source>
        <dbReference type="EMBL" id="AOR25112.1"/>
    </source>
</evidence>
<sequence length="208" mass="23953">MNCYDDTYFLGNWNFNDKKGTLSIEKIGETYKCIWKIDRENTHYEYLGIGMFIDGKLFVSRYLNQVPAAGIGMYKPIGDLRSNSALWASTQNFATLGSGIALRKDTSENFEGNYNVRYFIKGYESPVYDLKIIKKEQSNNLYELNWAINNEVKLHGIGTIHNQQMFIAYGGIDFEYEVVILSIRNQSTLNGKCALLRNNNLTEEIYIK</sequence>
<protein>
    <submittedName>
        <fullName evidence="1">Uncharacterized protein</fullName>
    </submittedName>
</protein>
<dbReference type="OrthoDB" id="1899775at2"/>
<evidence type="ECO:0000313" key="2">
    <source>
        <dbReference type="Proteomes" id="UP000094652"/>
    </source>
</evidence>
<accession>A0A1D7XP44</accession>
<reference evidence="2" key="1">
    <citation type="submission" date="2016-09" db="EMBL/GenBank/DDBJ databases">
        <title>Genomics of Clostridium taeniosporum, an organism which forms endospores with ribbon-like appendages.</title>
        <authorList>
            <person name="Walker J.R."/>
        </authorList>
    </citation>
    <scope>NUCLEOTIDE SEQUENCE [LARGE SCALE GENOMIC DNA]</scope>
    <source>
        <strain evidence="2">1/k</strain>
        <plasmid evidence="2">Plasmid pct3</plasmid>
    </source>
</reference>